<dbReference type="Proteomes" id="UP000294114">
    <property type="component" value="Unassembled WGS sequence"/>
</dbReference>
<evidence type="ECO:0000256" key="1">
    <source>
        <dbReference type="ARBA" id="ARBA00023239"/>
    </source>
</evidence>
<keyword evidence="4" id="KW-1185">Reference proteome</keyword>
<dbReference type="AlphaFoldDB" id="A0A4Q8BB15"/>
<evidence type="ECO:0000313" key="4">
    <source>
        <dbReference type="Proteomes" id="UP000294114"/>
    </source>
</evidence>
<dbReference type="OrthoDB" id="9792137at2"/>
<dbReference type="GO" id="GO:0008684">
    <property type="term" value="F:2-oxopent-4-enoate hydratase activity"/>
    <property type="evidence" value="ECO:0007669"/>
    <property type="project" value="TreeGrafter"/>
</dbReference>
<evidence type="ECO:0000313" key="3">
    <source>
        <dbReference type="EMBL" id="RZU74405.1"/>
    </source>
</evidence>
<reference evidence="3 4" key="1">
    <citation type="submission" date="2019-02" db="EMBL/GenBank/DDBJ databases">
        <title>Sequencing the genomes of 1000 actinobacteria strains.</title>
        <authorList>
            <person name="Klenk H.-P."/>
        </authorList>
    </citation>
    <scope>NUCLEOTIDE SEQUENCE [LARGE SCALE GENOMIC DNA]</scope>
    <source>
        <strain evidence="3 4">DSM 45612</strain>
    </source>
</reference>
<organism evidence="3 4">
    <name type="scientific">Micromonospora kangleipakensis</name>
    <dbReference type="NCBI Taxonomy" id="1077942"/>
    <lineage>
        <taxon>Bacteria</taxon>
        <taxon>Bacillati</taxon>
        <taxon>Actinomycetota</taxon>
        <taxon>Actinomycetes</taxon>
        <taxon>Micromonosporales</taxon>
        <taxon>Micromonosporaceae</taxon>
        <taxon>Micromonospora</taxon>
    </lineage>
</organism>
<sequence length="273" mass="28304">MTTGTTDPVAAAFRRLRTAAETRTPCPPVRDLIGPDDETLAYAVQRRLTEAGVRDGRRPVGRKVGLTSPAVQRQLGVDRPDFGMLFADMACAESAVISLDRLLQPRVEAEIAFVLADDVTDPGVTAVTVGQRVAYAVAALEIVDSRIAGWDISFADTVADNGSSGLFVLGADQVPLDAVEPAAVRMTMYVDGVPASTGSGAACLGDPLEALAWLARTTLAHGDPLRARDVVLSGALGPMVPVTPGMQVRAHLSGLGSVGATFATRGAVTKGVS</sequence>
<dbReference type="Gene3D" id="3.90.850.10">
    <property type="entry name" value="Fumarylacetoacetase-like, C-terminal domain"/>
    <property type="match status" value="1"/>
</dbReference>
<proteinExistence type="predicted"/>
<dbReference type="GO" id="GO:0005737">
    <property type="term" value="C:cytoplasm"/>
    <property type="evidence" value="ECO:0007669"/>
    <property type="project" value="TreeGrafter"/>
</dbReference>
<dbReference type="InterPro" id="IPR011234">
    <property type="entry name" value="Fumarylacetoacetase-like_C"/>
</dbReference>
<dbReference type="InterPro" id="IPR036663">
    <property type="entry name" value="Fumarylacetoacetase_C_sf"/>
</dbReference>
<dbReference type="PANTHER" id="PTHR30143:SF0">
    <property type="entry name" value="2-KETO-4-PENTENOATE HYDRATASE"/>
    <property type="match status" value="1"/>
</dbReference>
<dbReference type="SUPFAM" id="SSF56529">
    <property type="entry name" value="FAH"/>
    <property type="match status" value="1"/>
</dbReference>
<dbReference type="Pfam" id="PF01557">
    <property type="entry name" value="FAA_hydrolase"/>
    <property type="match status" value="1"/>
</dbReference>
<feature type="domain" description="Fumarylacetoacetase-like C-terminal" evidence="2">
    <location>
        <begin position="89"/>
        <end position="261"/>
    </location>
</feature>
<dbReference type="EMBL" id="SHLD01000001">
    <property type="protein sequence ID" value="RZU74405.1"/>
    <property type="molecule type" value="Genomic_DNA"/>
</dbReference>
<dbReference type="RefSeq" id="WP_130333647.1">
    <property type="nucleotide sequence ID" value="NZ_SHLD01000001.1"/>
</dbReference>
<accession>A0A4Q8BB15</accession>
<comment type="caution">
    <text evidence="3">The sequence shown here is derived from an EMBL/GenBank/DDBJ whole genome shotgun (WGS) entry which is preliminary data.</text>
</comment>
<keyword evidence="1" id="KW-0456">Lyase</keyword>
<evidence type="ECO:0000259" key="2">
    <source>
        <dbReference type="Pfam" id="PF01557"/>
    </source>
</evidence>
<dbReference type="PANTHER" id="PTHR30143">
    <property type="entry name" value="ACID HYDRATASE"/>
    <property type="match status" value="1"/>
</dbReference>
<gene>
    <name evidence="3" type="ORF">EV384_2863</name>
</gene>
<name>A0A4Q8BB15_9ACTN</name>
<protein>
    <submittedName>
        <fullName evidence="3">2-keto-4-pentenoate hydratase</fullName>
    </submittedName>
</protein>
<dbReference type="InterPro" id="IPR050772">
    <property type="entry name" value="Hydratase-Decarb/MhpD_sf"/>
</dbReference>